<dbReference type="PATRIC" id="fig|86416.3.peg.2146"/>
<dbReference type="Pfam" id="PF04327">
    <property type="entry name" value="Peptidase_Prp"/>
    <property type="match status" value="1"/>
</dbReference>
<dbReference type="eggNOG" id="COG2868">
    <property type="taxonomic scope" value="Bacteria"/>
</dbReference>
<dbReference type="OrthoDB" id="48998at2"/>
<evidence type="ECO:0000313" key="8">
    <source>
        <dbReference type="Proteomes" id="UP000013523"/>
    </source>
</evidence>
<dbReference type="PANTHER" id="PTHR39178">
    <property type="entry name" value="HYPOTHETICAL RIBOSOME-ASSOCIATED PROTEIN"/>
    <property type="match status" value="1"/>
</dbReference>
<dbReference type="GO" id="GO:0006508">
    <property type="term" value="P:proteolysis"/>
    <property type="evidence" value="ECO:0007669"/>
    <property type="project" value="UniProtKB-KW"/>
</dbReference>
<dbReference type="GO" id="GO:0042254">
    <property type="term" value="P:ribosome biogenesis"/>
    <property type="evidence" value="ECO:0007669"/>
    <property type="project" value="UniProtKB-KW"/>
</dbReference>
<keyword evidence="1" id="KW-0690">Ribosome biogenesis</keyword>
<organism evidence="7 8">
    <name type="scientific">Clostridium pasteurianum BC1</name>
    <dbReference type="NCBI Taxonomy" id="86416"/>
    <lineage>
        <taxon>Bacteria</taxon>
        <taxon>Bacillati</taxon>
        <taxon>Bacillota</taxon>
        <taxon>Clostridia</taxon>
        <taxon>Eubacteriales</taxon>
        <taxon>Clostridiaceae</taxon>
        <taxon>Clostridium</taxon>
    </lineage>
</organism>
<keyword evidence="3" id="KW-0378">Hydrolase</keyword>
<evidence type="ECO:0000256" key="6">
    <source>
        <dbReference type="ARBA" id="ARBA00044538"/>
    </source>
</evidence>
<dbReference type="InterPro" id="IPR036764">
    <property type="entry name" value="Peptidase_Prp_sf"/>
</dbReference>
<keyword evidence="7" id="KW-0687">Ribonucleoprotein</keyword>
<dbReference type="AlphaFoldDB" id="R4K1T5"/>
<keyword evidence="7" id="KW-0689">Ribosomal protein</keyword>
<evidence type="ECO:0000256" key="3">
    <source>
        <dbReference type="ARBA" id="ARBA00022801"/>
    </source>
</evidence>
<evidence type="ECO:0000256" key="5">
    <source>
        <dbReference type="ARBA" id="ARBA00044503"/>
    </source>
</evidence>
<sequence length="109" mass="11998">MINIVFTKKHNCFVSFNINGHAGFSEEGYDVVCSAVSALAYTFANGITEIVGANAEISICDGFLSLDLKNEAVSNIEKCQILMKTMLSGMQNMEINYGDYIKVEIEEVQ</sequence>
<dbReference type="RefSeq" id="WP_015615354.1">
    <property type="nucleotide sequence ID" value="NC_021182.1"/>
</dbReference>
<proteinExistence type="inferred from homology"/>
<comment type="similarity">
    <text evidence="5">Belongs to the Prp family.</text>
</comment>
<reference evidence="7 8" key="1">
    <citation type="submission" date="2012-01" db="EMBL/GenBank/DDBJ databases">
        <title>Complete sequence of chromosome of Clostridium pasteurianum BC1.</title>
        <authorList>
            <consortium name="US DOE Joint Genome Institute"/>
            <person name="Lucas S."/>
            <person name="Han J."/>
            <person name="Lapidus A."/>
            <person name="Cheng J.-F."/>
            <person name="Goodwin L."/>
            <person name="Pitluck S."/>
            <person name="Peters L."/>
            <person name="Mikhailova N."/>
            <person name="Teshima H."/>
            <person name="Detter J.C."/>
            <person name="Han C."/>
            <person name="Tapia R."/>
            <person name="Land M."/>
            <person name="Hauser L."/>
            <person name="Kyrpides N."/>
            <person name="Ivanova N."/>
            <person name="Pagani I."/>
            <person name="Dunn J."/>
            <person name="Taghavi S."/>
            <person name="Francis A."/>
            <person name="van der Lelie D."/>
            <person name="Woyke T."/>
        </authorList>
    </citation>
    <scope>NUCLEOTIDE SEQUENCE [LARGE SCALE GENOMIC DNA]</scope>
    <source>
        <strain evidence="7 8">BC1</strain>
    </source>
</reference>
<gene>
    <name evidence="7" type="ORF">Clopa_2170</name>
</gene>
<name>R4K1T5_CLOPA</name>
<dbReference type="PANTHER" id="PTHR39178:SF1">
    <property type="entry name" value="RIBOSOMAL-PROCESSING CYSTEINE PROTEASE PRP"/>
    <property type="match status" value="1"/>
</dbReference>
<keyword evidence="2" id="KW-0645">Protease</keyword>
<dbReference type="KEGG" id="cpas:Clopa_2170"/>
<evidence type="ECO:0000256" key="4">
    <source>
        <dbReference type="ARBA" id="ARBA00022807"/>
    </source>
</evidence>
<evidence type="ECO:0000313" key="7">
    <source>
        <dbReference type="EMBL" id="AGK97047.1"/>
    </source>
</evidence>
<dbReference type="SUPFAM" id="SSF118010">
    <property type="entry name" value="TM1457-like"/>
    <property type="match status" value="1"/>
</dbReference>
<dbReference type="EMBL" id="CP003261">
    <property type="protein sequence ID" value="AGK97047.1"/>
    <property type="molecule type" value="Genomic_DNA"/>
</dbReference>
<dbReference type="CDD" id="cd16332">
    <property type="entry name" value="Prp-like"/>
    <property type="match status" value="1"/>
</dbReference>
<evidence type="ECO:0000256" key="1">
    <source>
        <dbReference type="ARBA" id="ARBA00022517"/>
    </source>
</evidence>
<accession>R4K1T5</accession>
<keyword evidence="8" id="KW-1185">Reference proteome</keyword>
<evidence type="ECO:0000256" key="2">
    <source>
        <dbReference type="ARBA" id="ARBA00022670"/>
    </source>
</evidence>
<protein>
    <recommendedName>
        <fullName evidence="6">Ribosomal processing cysteine protease Prp</fullName>
    </recommendedName>
</protein>
<dbReference type="HOGENOM" id="CLU_140910_2_2_9"/>
<dbReference type="GO" id="GO:0008234">
    <property type="term" value="F:cysteine-type peptidase activity"/>
    <property type="evidence" value="ECO:0007669"/>
    <property type="project" value="UniProtKB-KW"/>
</dbReference>
<dbReference type="Gene3D" id="3.30.70.1490">
    <property type="entry name" value="Cysteine protease Prp"/>
    <property type="match status" value="1"/>
</dbReference>
<dbReference type="STRING" id="86416.Clopa_2170"/>
<keyword evidence="4" id="KW-0788">Thiol protease</keyword>
<dbReference type="Proteomes" id="UP000013523">
    <property type="component" value="Chromosome"/>
</dbReference>
<dbReference type="GO" id="GO:0005840">
    <property type="term" value="C:ribosome"/>
    <property type="evidence" value="ECO:0007669"/>
    <property type="project" value="UniProtKB-KW"/>
</dbReference>
<dbReference type="InterPro" id="IPR007422">
    <property type="entry name" value="Peptidase_Prp"/>
</dbReference>